<protein>
    <submittedName>
        <fullName evidence="1">Uncharacterized protein</fullName>
    </submittedName>
</protein>
<evidence type="ECO:0000313" key="1">
    <source>
        <dbReference type="EMBL" id="KAH8507693.1"/>
    </source>
</evidence>
<sequence>MEWMKLFPGEKHLLICHLFAGKEGVSSGEVFLGIMEEKNVVALVGNNQTTQGLTDSVICIKSFSLKPQCYSTANNQMVDRVEKEGACNGVINSMMGWRLFVHRTLKYNN</sequence>
<keyword evidence="2" id="KW-1185">Reference proteome</keyword>
<evidence type="ECO:0000313" key="2">
    <source>
        <dbReference type="Proteomes" id="UP000807159"/>
    </source>
</evidence>
<organism evidence="1 2">
    <name type="scientific">Populus deltoides</name>
    <name type="common">Eastern poplar</name>
    <name type="synonym">Eastern cottonwood</name>
    <dbReference type="NCBI Taxonomy" id="3696"/>
    <lineage>
        <taxon>Eukaryota</taxon>
        <taxon>Viridiplantae</taxon>
        <taxon>Streptophyta</taxon>
        <taxon>Embryophyta</taxon>
        <taxon>Tracheophyta</taxon>
        <taxon>Spermatophyta</taxon>
        <taxon>Magnoliopsida</taxon>
        <taxon>eudicotyledons</taxon>
        <taxon>Gunneridae</taxon>
        <taxon>Pentapetalae</taxon>
        <taxon>rosids</taxon>
        <taxon>fabids</taxon>
        <taxon>Malpighiales</taxon>
        <taxon>Salicaceae</taxon>
        <taxon>Saliceae</taxon>
        <taxon>Populus</taxon>
    </lineage>
</organism>
<proteinExistence type="predicted"/>
<dbReference type="AlphaFoldDB" id="A0A8T2YRA9"/>
<dbReference type="Proteomes" id="UP000807159">
    <property type="component" value="Chromosome 5"/>
</dbReference>
<accession>A0A8T2YRA9</accession>
<gene>
    <name evidence="1" type="ORF">H0E87_010021</name>
</gene>
<reference evidence="1" key="1">
    <citation type="journal article" date="2021" name="J. Hered.">
        <title>Genome Assembly of Salicaceae Populus deltoides (Eastern Cottonwood) I-69 Based on Nanopore Sequencing and Hi-C Technologies.</title>
        <authorList>
            <person name="Bai S."/>
            <person name="Wu H."/>
            <person name="Zhang J."/>
            <person name="Pan Z."/>
            <person name="Zhao W."/>
            <person name="Li Z."/>
            <person name="Tong C."/>
        </authorList>
    </citation>
    <scope>NUCLEOTIDE SEQUENCE</scope>
    <source>
        <tissue evidence="1">Leaf</tissue>
    </source>
</reference>
<name>A0A8T2YRA9_POPDE</name>
<dbReference type="EMBL" id="JACEGQ020000005">
    <property type="protein sequence ID" value="KAH8507693.1"/>
    <property type="molecule type" value="Genomic_DNA"/>
</dbReference>
<comment type="caution">
    <text evidence="1">The sequence shown here is derived from an EMBL/GenBank/DDBJ whole genome shotgun (WGS) entry which is preliminary data.</text>
</comment>